<gene>
    <name evidence="2" type="ORF">G7058_04275</name>
</gene>
<name>A0A6G7WK59_9LACT</name>
<dbReference type="EMBL" id="CP049889">
    <property type="protein sequence ID" value="QIK52670.1"/>
    <property type="molecule type" value="Genomic_DNA"/>
</dbReference>
<evidence type="ECO:0000313" key="3">
    <source>
        <dbReference type="Proteomes" id="UP000501830"/>
    </source>
</evidence>
<dbReference type="NCBIfam" id="NF033488">
    <property type="entry name" value="lmo0937_fam_TM"/>
    <property type="match status" value="1"/>
</dbReference>
<keyword evidence="1" id="KW-0472">Membrane</keyword>
<keyword evidence="1" id="KW-0812">Transmembrane</keyword>
<dbReference type="Pfam" id="PF18919">
    <property type="entry name" value="DUF5670"/>
    <property type="match status" value="1"/>
</dbReference>
<feature type="transmembrane region" description="Helical" evidence="1">
    <location>
        <begin position="28"/>
        <end position="45"/>
    </location>
</feature>
<keyword evidence="1" id="KW-1133">Transmembrane helix</keyword>
<feature type="transmembrane region" description="Helical" evidence="1">
    <location>
        <begin position="5"/>
        <end position="22"/>
    </location>
</feature>
<proteinExistence type="predicted"/>
<evidence type="ECO:0000313" key="2">
    <source>
        <dbReference type="EMBL" id="QIK52670.1"/>
    </source>
</evidence>
<organism evidence="2 3">
    <name type="scientific">Jeotgalibaca porci</name>
    <dbReference type="NCBI Taxonomy" id="1868793"/>
    <lineage>
        <taxon>Bacteria</taxon>
        <taxon>Bacillati</taxon>
        <taxon>Bacillota</taxon>
        <taxon>Bacilli</taxon>
        <taxon>Lactobacillales</taxon>
        <taxon>Carnobacteriaceae</taxon>
        <taxon>Jeotgalibaca</taxon>
    </lineage>
</organism>
<accession>A0A6G7WK59</accession>
<dbReference type="InterPro" id="IPR043727">
    <property type="entry name" value="Lmo0937-like"/>
</dbReference>
<dbReference type="KEGG" id="jpo:G7058_04275"/>
<protein>
    <submittedName>
        <fullName evidence="2">Lmo0937 family membrane protein</fullName>
    </submittedName>
</protein>
<evidence type="ECO:0000256" key="1">
    <source>
        <dbReference type="SAM" id="Phobius"/>
    </source>
</evidence>
<sequence length="51" mass="5643">MGNLLWTIIVVLVALWLIGLVLEIGGALIHFLLIIAGIIFVYQLITGKRKL</sequence>
<reference evidence="2 3" key="1">
    <citation type="journal article" date="2017" name="Int. J. Syst. Evol. Microbiol.">
        <title>Jeotgalibaca porci sp. nov. and Jeotgalibaca arthritidis sp. nov., isolated from pigs, and emended description of the genus Jeotgalibaca.</title>
        <authorList>
            <person name="Zamora L."/>
            <person name="Perez-Sancho M."/>
            <person name="Dominguez L."/>
            <person name="Fernandez-Garayzabal J.F."/>
            <person name="Vela A.I."/>
        </authorList>
    </citation>
    <scope>NUCLEOTIDE SEQUENCE [LARGE SCALE GENOMIC DNA]</scope>
    <source>
        <strain evidence="2 3">CCUG 69148</strain>
    </source>
</reference>
<dbReference type="Proteomes" id="UP000501830">
    <property type="component" value="Chromosome"/>
</dbReference>
<keyword evidence="3" id="KW-1185">Reference proteome</keyword>
<dbReference type="AlphaFoldDB" id="A0A6G7WK59"/>